<dbReference type="PROSITE" id="PS51318">
    <property type="entry name" value="TAT"/>
    <property type="match status" value="1"/>
</dbReference>
<dbReference type="InterPro" id="IPR046867">
    <property type="entry name" value="AldOxase/xan_DH_MoCoBD2"/>
</dbReference>
<reference evidence="3 4" key="1">
    <citation type="submission" date="2020-08" db="EMBL/GenBank/DDBJ databases">
        <title>Genomic Encyclopedia of Type Strains, Phase IV (KMG-IV): sequencing the most valuable type-strain genomes for metagenomic binning, comparative biology and taxonomic classification.</title>
        <authorList>
            <person name="Goeker M."/>
        </authorList>
    </citation>
    <scope>NUCLEOTIDE SEQUENCE [LARGE SCALE GENOMIC DNA]</scope>
    <source>
        <strain evidence="3 4">DSM 22198</strain>
    </source>
</reference>
<dbReference type="InterPro" id="IPR037165">
    <property type="entry name" value="AldOxase/xan_DH_Mopterin-bd_sf"/>
</dbReference>
<name>A0A7X0B4A3_9PROT</name>
<dbReference type="Gene3D" id="3.30.365.10">
    <property type="entry name" value="Aldehyde oxidase/xanthine dehydrogenase, molybdopterin binding domain"/>
    <property type="match status" value="4"/>
</dbReference>
<evidence type="ECO:0000256" key="1">
    <source>
        <dbReference type="SAM" id="Phobius"/>
    </source>
</evidence>
<dbReference type="PANTHER" id="PTHR47495">
    <property type="entry name" value="ALDEHYDE DEHYDROGENASE"/>
    <property type="match status" value="1"/>
</dbReference>
<keyword evidence="1" id="KW-0472">Membrane</keyword>
<dbReference type="EC" id="1.3.99.16" evidence="3"/>
<dbReference type="SUPFAM" id="SSF56003">
    <property type="entry name" value="Molybdenum cofactor-binding domain"/>
    <property type="match status" value="2"/>
</dbReference>
<keyword evidence="1" id="KW-1133">Transmembrane helix</keyword>
<dbReference type="Pfam" id="PF20256">
    <property type="entry name" value="MoCoBD_2"/>
    <property type="match status" value="2"/>
</dbReference>
<evidence type="ECO:0000259" key="2">
    <source>
        <dbReference type="SMART" id="SM01008"/>
    </source>
</evidence>
<dbReference type="InterPro" id="IPR012368">
    <property type="entry name" value="OxRdtase_Mopterin-bd_su_IorB"/>
</dbReference>
<dbReference type="PANTHER" id="PTHR47495:SF2">
    <property type="entry name" value="ALDEHYDE DEHYDROGENASE"/>
    <property type="match status" value="1"/>
</dbReference>
<proteinExistence type="predicted"/>
<keyword evidence="1" id="KW-0812">Transmembrane</keyword>
<protein>
    <submittedName>
        <fullName evidence="3">Isoquinoline 1-oxidoreductase beta subunit</fullName>
        <ecNumber evidence="3">1.3.99.16</ecNumber>
    </submittedName>
</protein>
<keyword evidence="4" id="KW-1185">Reference proteome</keyword>
<dbReference type="SMART" id="SM01008">
    <property type="entry name" value="Ald_Xan_dh_C"/>
    <property type="match status" value="1"/>
</dbReference>
<dbReference type="InterPro" id="IPR008274">
    <property type="entry name" value="AldOxase/xan_DH_MoCoBD1"/>
</dbReference>
<dbReference type="RefSeq" id="WP_211106640.1">
    <property type="nucleotide sequence ID" value="NZ_JACIIZ010000039.1"/>
</dbReference>
<dbReference type="InterPro" id="IPR006311">
    <property type="entry name" value="TAT_signal"/>
</dbReference>
<accession>A0A7X0B4A3</accession>
<sequence length="748" mass="79153">MTVGTLATIARRTFLIGSVAVVGGVAFGAYKVRRALPNPLLDDLPQGATALTPYVRIDAQGVTLIAPRAEMGQGIHTTLAALVAEELDVAWDSIHVEHGPPGAAYFNRELLKDNVPFADLDHGFSAEATRGAMGVLAKLVPLQMTGGSSSVADLFDRMRVAGAAARYALVAAAAQKLGQPAAQLKTDNGSVVAADGRRLTYVELAPAAAAIDLPDSAPLKPREQWRYLGKSLPRVDMVAKCTGTATFSIDVRLPDMVFATVRMNPAMGAALVSFDATAAKAMRGVLRVIDLPGGIAVIANNTWRAFQAAQAVQCDWAGPAYPASTAAMLDGIVASMTDKHRDSRLRDDGNVDEALAGGKVIQAEYRVPFLAHATMEPMNAVAWLHEGRIDIWAGVQNSTAARELAAKITGLDVAKVRLHVTMMGGGFGRRLESDFVAQAARLAMAMPGKPVKMTWSREEDIAQDFYRPAAVARLHGAMVGKQVTALDVQVASLSVAESSLGRLALPSLGADRKIIEGAFDQPYGIANYRATAYRTPAGRPVSYLRSVGNSYNAFFMESFIDELAVEAGVDPLTMRLALLKHEPSRKVLAAVASMSGWGLPLATGSGRGLAFHLCRGVPVGLVAEISATQKGVKIDKVFVAVDVGTALDPRNLEAQMHSGVIFGLSAALYGEITFAKGAAEQTNFDSYQVVRMEQAPEIVVKVLESGGPIRGAGETGVPPAAPALANAIFHATGKRIRELPLQKHINFV</sequence>
<evidence type="ECO:0000313" key="3">
    <source>
        <dbReference type="EMBL" id="MBB6255428.1"/>
    </source>
</evidence>
<dbReference type="EMBL" id="JACIIZ010000039">
    <property type="protein sequence ID" value="MBB6255428.1"/>
    <property type="molecule type" value="Genomic_DNA"/>
</dbReference>
<dbReference type="PIRSF" id="PIRSF036389">
    <property type="entry name" value="IOR_B"/>
    <property type="match status" value="1"/>
</dbReference>
<feature type="transmembrane region" description="Helical" evidence="1">
    <location>
        <begin position="12"/>
        <end position="30"/>
    </location>
</feature>
<dbReference type="Gene3D" id="3.90.1170.50">
    <property type="entry name" value="Aldehyde oxidase/xanthine dehydrogenase, a/b hammerhead"/>
    <property type="match status" value="1"/>
</dbReference>
<dbReference type="Proteomes" id="UP000539175">
    <property type="component" value="Unassembled WGS sequence"/>
</dbReference>
<dbReference type="AlphaFoldDB" id="A0A7X0B4A3"/>
<dbReference type="InterPro" id="IPR052516">
    <property type="entry name" value="N-heterocyclic_Hydroxylase"/>
</dbReference>
<gene>
    <name evidence="3" type="ORF">FHS74_006027</name>
</gene>
<organism evidence="3 4">
    <name type="scientific">Nitrospirillum iridis</name>
    <dbReference type="NCBI Taxonomy" id="765888"/>
    <lineage>
        <taxon>Bacteria</taxon>
        <taxon>Pseudomonadati</taxon>
        <taxon>Pseudomonadota</taxon>
        <taxon>Alphaproteobacteria</taxon>
        <taxon>Rhodospirillales</taxon>
        <taxon>Azospirillaceae</taxon>
        <taxon>Nitrospirillum</taxon>
    </lineage>
</organism>
<keyword evidence="3" id="KW-0560">Oxidoreductase</keyword>
<comment type="caution">
    <text evidence="3">The sequence shown here is derived from an EMBL/GenBank/DDBJ whole genome shotgun (WGS) entry which is preliminary data.</text>
</comment>
<dbReference type="InterPro" id="IPR000674">
    <property type="entry name" value="Ald_Oxase/Xan_DH_a/b"/>
</dbReference>
<evidence type="ECO:0000313" key="4">
    <source>
        <dbReference type="Proteomes" id="UP000539175"/>
    </source>
</evidence>
<dbReference type="GO" id="GO:0047121">
    <property type="term" value="F:isoquinoline 1-oxidoreductase activity"/>
    <property type="evidence" value="ECO:0007669"/>
    <property type="project" value="UniProtKB-EC"/>
</dbReference>
<dbReference type="Pfam" id="PF02738">
    <property type="entry name" value="MoCoBD_1"/>
    <property type="match status" value="1"/>
</dbReference>
<feature type="domain" description="Aldehyde oxidase/xanthine dehydrogenase a/b hammerhead" evidence="2">
    <location>
        <begin position="242"/>
        <end position="320"/>
    </location>
</feature>